<keyword evidence="9" id="KW-0472">Membrane</keyword>
<keyword evidence="7" id="KW-1133">Transmembrane helix</keyword>
<dbReference type="InterPro" id="IPR013261">
    <property type="entry name" value="Tim21"/>
</dbReference>
<dbReference type="FunFam" id="3.10.450.320:FF:000002">
    <property type="entry name" value="Mitochondrial import inner membrane translocase subunit tim21"/>
    <property type="match status" value="1"/>
</dbReference>
<keyword evidence="15" id="KW-1185">Reference proteome</keyword>
<keyword evidence="12" id="KW-0653">Protein transport</keyword>
<dbReference type="AlphaFoldDB" id="A0AA40C7X0"/>
<organism evidence="14 15">
    <name type="scientific">Immersiella caudata</name>
    <dbReference type="NCBI Taxonomy" id="314043"/>
    <lineage>
        <taxon>Eukaryota</taxon>
        <taxon>Fungi</taxon>
        <taxon>Dikarya</taxon>
        <taxon>Ascomycota</taxon>
        <taxon>Pezizomycotina</taxon>
        <taxon>Sordariomycetes</taxon>
        <taxon>Sordariomycetidae</taxon>
        <taxon>Sordariales</taxon>
        <taxon>Lasiosphaeriaceae</taxon>
        <taxon>Immersiella</taxon>
    </lineage>
</organism>
<dbReference type="GO" id="GO:0005744">
    <property type="term" value="C:TIM23 mitochondrial import inner membrane translocase complex"/>
    <property type="evidence" value="ECO:0007669"/>
    <property type="project" value="UniProtKB-UniRule"/>
</dbReference>
<dbReference type="Proteomes" id="UP001175000">
    <property type="component" value="Unassembled WGS sequence"/>
</dbReference>
<comment type="caution">
    <text evidence="14">The sequence shown here is derived from an EMBL/GenBank/DDBJ whole genome shotgun (WGS) entry which is preliminary data.</text>
</comment>
<keyword evidence="6" id="KW-0809">Transit peptide</keyword>
<evidence type="ECO:0000313" key="15">
    <source>
        <dbReference type="Proteomes" id="UP001175000"/>
    </source>
</evidence>
<keyword evidence="8 12" id="KW-0496">Mitochondrion</keyword>
<evidence type="ECO:0000256" key="8">
    <source>
        <dbReference type="ARBA" id="ARBA00023128"/>
    </source>
</evidence>
<dbReference type="PANTHER" id="PTHR13032">
    <property type="entry name" value="MITOCHONDRIAL IMPORT INNER MEMBRANE TRANSLOCASE SUBUNIT TIM21"/>
    <property type="match status" value="1"/>
</dbReference>
<dbReference type="GO" id="GO:0030150">
    <property type="term" value="P:protein import into mitochondrial matrix"/>
    <property type="evidence" value="ECO:0007669"/>
    <property type="project" value="UniProtKB-UniRule"/>
</dbReference>
<evidence type="ECO:0000313" key="14">
    <source>
        <dbReference type="EMBL" id="KAK0627488.1"/>
    </source>
</evidence>
<dbReference type="EMBL" id="JAULSU010000002">
    <property type="protein sequence ID" value="KAK0627488.1"/>
    <property type="molecule type" value="Genomic_DNA"/>
</dbReference>
<dbReference type="PANTHER" id="PTHR13032:SF6">
    <property type="entry name" value="MITOCHONDRIAL IMPORT INNER MEMBRANE TRANSLOCASE SUBUNIT TIM21"/>
    <property type="match status" value="1"/>
</dbReference>
<comment type="function">
    <text evidence="10">Essential component of the TIM23 complex, a complex that mediates the translocation of transit peptide-containing proteins across the mitochondrial inner membrane. Required to keep the TOM and the TIM23 complexes in close contact. At some point, it is released from the TOM23 complex to allow protein translocation into the mitochondrial matrix.</text>
</comment>
<feature type="region of interest" description="Disordered" evidence="13">
    <location>
        <begin position="28"/>
        <end position="73"/>
    </location>
</feature>
<evidence type="ECO:0000256" key="9">
    <source>
        <dbReference type="ARBA" id="ARBA00023136"/>
    </source>
</evidence>
<evidence type="ECO:0000256" key="7">
    <source>
        <dbReference type="ARBA" id="ARBA00022989"/>
    </source>
</evidence>
<dbReference type="InterPro" id="IPR038552">
    <property type="entry name" value="Tim21_IMS_sf"/>
</dbReference>
<dbReference type="Pfam" id="PF08294">
    <property type="entry name" value="TIM21"/>
    <property type="match status" value="1"/>
</dbReference>
<proteinExistence type="inferred from homology"/>
<keyword evidence="12" id="KW-0813">Transport</keyword>
<evidence type="ECO:0000256" key="1">
    <source>
        <dbReference type="ARBA" id="ARBA00004434"/>
    </source>
</evidence>
<evidence type="ECO:0000256" key="6">
    <source>
        <dbReference type="ARBA" id="ARBA00022946"/>
    </source>
</evidence>
<evidence type="ECO:0000256" key="11">
    <source>
        <dbReference type="ARBA" id="ARBA00063758"/>
    </source>
</evidence>
<accession>A0AA40C7X0</accession>
<dbReference type="Gene3D" id="3.10.450.320">
    <property type="entry name" value="Mitochondrial import inner membrane translocase subunit Tim21"/>
    <property type="match status" value="1"/>
</dbReference>
<comment type="subunit">
    <text evidence="11">Component of the TIM23 complex, at least composed of TIM23, TIM17, TIM50 and TIM21.</text>
</comment>
<evidence type="ECO:0000256" key="12">
    <source>
        <dbReference type="RuleBase" id="RU367142"/>
    </source>
</evidence>
<keyword evidence="12" id="KW-0811">Translocation</keyword>
<reference evidence="14" key="1">
    <citation type="submission" date="2023-06" db="EMBL/GenBank/DDBJ databases">
        <title>Genome-scale phylogeny and comparative genomics of the fungal order Sordariales.</title>
        <authorList>
            <consortium name="Lawrence Berkeley National Laboratory"/>
            <person name="Hensen N."/>
            <person name="Bonometti L."/>
            <person name="Westerberg I."/>
            <person name="Brannstrom I.O."/>
            <person name="Guillou S."/>
            <person name="Cros-Aarteil S."/>
            <person name="Calhoun S."/>
            <person name="Haridas S."/>
            <person name="Kuo A."/>
            <person name="Mondo S."/>
            <person name="Pangilinan J."/>
            <person name="Riley R."/>
            <person name="Labutti K."/>
            <person name="Andreopoulos B."/>
            <person name="Lipzen A."/>
            <person name="Chen C."/>
            <person name="Yanf M."/>
            <person name="Daum C."/>
            <person name="Ng V."/>
            <person name="Clum A."/>
            <person name="Steindorff A."/>
            <person name="Ohm R."/>
            <person name="Martin F."/>
            <person name="Silar P."/>
            <person name="Natvig D."/>
            <person name="Lalanne C."/>
            <person name="Gautier V."/>
            <person name="Ament-Velasquez S.L."/>
            <person name="Kruys A."/>
            <person name="Hutchinson M.I."/>
            <person name="Powell A.J."/>
            <person name="Barry K."/>
            <person name="Miller A.N."/>
            <person name="Grigoriev I.V."/>
            <person name="Debuchy R."/>
            <person name="Gladieux P."/>
            <person name="Thoren M.H."/>
            <person name="Johannesson H."/>
        </authorList>
    </citation>
    <scope>NUCLEOTIDE SEQUENCE</scope>
    <source>
        <strain evidence="14">CBS 606.72</strain>
    </source>
</reference>
<comment type="subcellular location">
    <subcellularLocation>
        <location evidence="1 12">Mitochondrion inner membrane</location>
        <topology evidence="1 12">Single-pass membrane protein</topology>
    </subcellularLocation>
</comment>
<keyword evidence="4" id="KW-0812">Transmembrane</keyword>
<sequence>MMNRLTASSRLSLRASPTAILRTILPRRTYASQNPQQPPPSSRRSVTPFNDDGRVPWSHLSATEKNWPRRPTNLQLRPRPPYLFYQEVISPDSKTAYFNRAVDRIKKDARCVELLGDGRKITAYGEETFNKWRRARPIASTVTKDGRGNEHLRVHFNVAGPKGTGVVQMHLVRRAGEADFEYKYFFVDVKGQSRIYLENADASSAGTGDKAKGFRLFGVKWS</sequence>
<evidence type="ECO:0000256" key="3">
    <source>
        <dbReference type="ARBA" id="ARBA00020726"/>
    </source>
</evidence>
<protein>
    <recommendedName>
        <fullName evidence="3 12">Mitochondrial import inner membrane translocase subunit Tim21</fullName>
    </recommendedName>
</protein>
<gene>
    <name evidence="14" type="ORF">B0T14DRAFT_563294</name>
</gene>
<evidence type="ECO:0000256" key="13">
    <source>
        <dbReference type="SAM" id="MobiDB-lite"/>
    </source>
</evidence>
<comment type="similarity">
    <text evidence="2 12">Belongs to the TIM21 family.</text>
</comment>
<evidence type="ECO:0000256" key="2">
    <source>
        <dbReference type="ARBA" id="ARBA00010867"/>
    </source>
</evidence>
<evidence type="ECO:0000256" key="5">
    <source>
        <dbReference type="ARBA" id="ARBA00022792"/>
    </source>
</evidence>
<evidence type="ECO:0000256" key="10">
    <source>
        <dbReference type="ARBA" id="ARBA00060204"/>
    </source>
</evidence>
<evidence type="ECO:0000256" key="4">
    <source>
        <dbReference type="ARBA" id="ARBA00022692"/>
    </source>
</evidence>
<name>A0AA40C7X0_9PEZI</name>
<keyword evidence="5 12" id="KW-0999">Mitochondrion inner membrane</keyword>